<feature type="region of interest" description="Disordered" evidence="1">
    <location>
        <begin position="1"/>
        <end position="68"/>
    </location>
</feature>
<feature type="compositionally biased region" description="Basic and acidic residues" evidence="1">
    <location>
        <begin position="15"/>
        <end position="39"/>
    </location>
</feature>
<feature type="region of interest" description="Disordered" evidence="1">
    <location>
        <begin position="139"/>
        <end position="172"/>
    </location>
</feature>
<dbReference type="GeneID" id="130472235"/>
<gene>
    <name evidence="3" type="primary">LOC130472235</name>
</gene>
<dbReference type="Proteomes" id="UP000813463">
    <property type="component" value="Chromosome 4"/>
</dbReference>
<evidence type="ECO:0000313" key="2">
    <source>
        <dbReference type="Proteomes" id="UP000813463"/>
    </source>
</evidence>
<keyword evidence="2" id="KW-1185">Reference proteome</keyword>
<evidence type="ECO:0000256" key="1">
    <source>
        <dbReference type="SAM" id="MobiDB-lite"/>
    </source>
</evidence>
<feature type="compositionally biased region" description="Gly residues" evidence="1">
    <location>
        <begin position="49"/>
        <end position="59"/>
    </location>
</feature>
<protein>
    <submittedName>
        <fullName evidence="3">Uncharacterized protein</fullName>
    </submittedName>
</protein>
<evidence type="ECO:0000313" key="3">
    <source>
        <dbReference type="RefSeq" id="XP_056698731.1"/>
    </source>
</evidence>
<reference evidence="2" key="1">
    <citation type="journal article" date="2021" name="Nat. Commun.">
        <title>Genomic analyses provide insights into spinach domestication and the genetic basis of agronomic traits.</title>
        <authorList>
            <person name="Cai X."/>
            <person name="Sun X."/>
            <person name="Xu C."/>
            <person name="Sun H."/>
            <person name="Wang X."/>
            <person name="Ge C."/>
            <person name="Zhang Z."/>
            <person name="Wang Q."/>
            <person name="Fei Z."/>
            <person name="Jiao C."/>
            <person name="Wang Q."/>
        </authorList>
    </citation>
    <scope>NUCLEOTIDE SEQUENCE [LARGE SCALE GENOMIC DNA]</scope>
    <source>
        <strain evidence="2">cv. Varoflay</strain>
    </source>
</reference>
<sequence>MEGGWGLSLGGETAPRGDGDGGLRRQKQAREGGEGREQGRNQGRRGVMVTGGLGGGSGRTGRRRNREAPERRWWWWCGFAAAKRQGRGEWSREQGKAEGWFPVKSGRQAALHRGLFEGGDLLGGCAVAGEWRCDCGGCGRGTKRGRQGKGVAKQGRSKGGVSRLVLGGGQDD</sequence>
<reference evidence="3" key="2">
    <citation type="submission" date="2025-08" db="UniProtKB">
        <authorList>
            <consortium name="RefSeq"/>
        </authorList>
    </citation>
    <scope>IDENTIFICATION</scope>
    <source>
        <tissue evidence="3">Leaf</tissue>
    </source>
</reference>
<dbReference type="RefSeq" id="XP_056698731.1">
    <property type="nucleotide sequence ID" value="XM_056842753.1"/>
</dbReference>
<organism evidence="2 3">
    <name type="scientific">Spinacia oleracea</name>
    <name type="common">Spinach</name>
    <dbReference type="NCBI Taxonomy" id="3562"/>
    <lineage>
        <taxon>Eukaryota</taxon>
        <taxon>Viridiplantae</taxon>
        <taxon>Streptophyta</taxon>
        <taxon>Embryophyta</taxon>
        <taxon>Tracheophyta</taxon>
        <taxon>Spermatophyta</taxon>
        <taxon>Magnoliopsida</taxon>
        <taxon>eudicotyledons</taxon>
        <taxon>Gunneridae</taxon>
        <taxon>Pentapetalae</taxon>
        <taxon>Caryophyllales</taxon>
        <taxon>Chenopodiaceae</taxon>
        <taxon>Chenopodioideae</taxon>
        <taxon>Anserineae</taxon>
        <taxon>Spinacia</taxon>
    </lineage>
</organism>
<name>A0ABM3RSY7_SPIOL</name>
<accession>A0ABM3RSY7</accession>
<proteinExistence type="predicted"/>